<proteinExistence type="predicted"/>
<name>X0XD98_9ZZZZ</name>
<accession>X0XD98</accession>
<organism evidence="1">
    <name type="scientific">marine sediment metagenome</name>
    <dbReference type="NCBI Taxonomy" id="412755"/>
    <lineage>
        <taxon>unclassified sequences</taxon>
        <taxon>metagenomes</taxon>
        <taxon>ecological metagenomes</taxon>
    </lineage>
</organism>
<evidence type="ECO:0000313" key="1">
    <source>
        <dbReference type="EMBL" id="GAG41050.1"/>
    </source>
</evidence>
<dbReference type="Gene3D" id="3.90.1720.10">
    <property type="entry name" value="endopeptidase domain like (from Nostoc punctiforme)"/>
    <property type="match status" value="1"/>
</dbReference>
<reference evidence="1" key="1">
    <citation type="journal article" date="2014" name="Front. Microbiol.">
        <title>High frequency of phylogenetically diverse reductive dehalogenase-homologous genes in deep subseafloor sedimentary metagenomes.</title>
        <authorList>
            <person name="Kawai M."/>
            <person name="Futagami T."/>
            <person name="Toyoda A."/>
            <person name="Takaki Y."/>
            <person name="Nishi S."/>
            <person name="Hori S."/>
            <person name="Arai W."/>
            <person name="Tsubouchi T."/>
            <person name="Morono Y."/>
            <person name="Uchiyama I."/>
            <person name="Ito T."/>
            <person name="Fujiyama A."/>
            <person name="Inagaki F."/>
            <person name="Takami H."/>
        </authorList>
    </citation>
    <scope>NUCLEOTIDE SEQUENCE</scope>
    <source>
        <strain evidence="1">Expedition CK06-06</strain>
    </source>
</reference>
<gene>
    <name evidence="1" type="ORF">S01H1_66019</name>
</gene>
<dbReference type="AlphaFoldDB" id="X0XD98"/>
<comment type="caution">
    <text evidence="1">The sequence shown here is derived from an EMBL/GenBank/DDBJ whole genome shotgun (WGS) entry which is preliminary data.</text>
</comment>
<sequence>MSFFTSLIKSCTKSSYSHVAMVLKDPSFLHPTLKGLYVWESSWEGKADPQDGKIKLGVQNNSII</sequence>
<dbReference type="EMBL" id="BARS01043630">
    <property type="protein sequence ID" value="GAG41050.1"/>
    <property type="molecule type" value="Genomic_DNA"/>
</dbReference>
<protein>
    <submittedName>
        <fullName evidence="1">Uncharacterized protein</fullName>
    </submittedName>
</protein>